<gene>
    <name evidence="3" type="ORF">BU251_05820</name>
</gene>
<dbReference type="EMBL" id="CP019384">
    <property type="protein sequence ID" value="QAT17281.1"/>
    <property type="molecule type" value="Genomic_DNA"/>
</dbReference>
<dbReference type="RefSeq" id="WP_128700073.1">
    <property type="nucleotide sequence ID" value="NZ_CP019384.1"/>
</dbReference>
<dbReference type="InterPro" id="IPR051319">
    <property type="entry name" value="Oligoribo/pAp-PDE_c-di-AMP_PDE"/>
</dbReference>
<feature type="domain" description="DDH" evidence="1">
    <location>
        <begin position="19"/>
        <end position="157"/>
    </location>
</feature>
<name>A0A410P5D4_VELA1</name>
<dbReference type="PANTHER" id="PTHR47618">
    <property type="entry name" value="BIFUNCTIONAL OLIGORIBONUCLEASE AND PAP PHOSPHATASE NRNA"/>
    <property type="match status" value="1"/>
</dbReference>
<proteinExistence type="predicted"/>
<dbReference type="InterPro" id="IPR003156">
    <property type="entry name" value="DHHA1_dom"/>
</dbReference>
<dbReference type="Pfam" id="PF02272">
    <property type="entry name" value="DHHA1"/>
    <property type="match status" value="1"/>
</dbReference>
<accession>A0A410P5D4</accession>
<dbReference type="SUPFAM" id="SSF64182">
    <property type="entry name" value="DHH phosphoesterases"/>
    <property type="match status" value="1"/>
</dbReference>
<evidence type="ECO:0000313" key="3">
    <source>
        <dbReference type="EMBL" id="QAT17281.1"/>
    </source>
</evidence>
<dbReference type="AlphaFoldDB" id="A0A410P5D4"/>
<dbReference type="OrthoDB" id="9803668at2"/>
<sequence>MVPKKLIAELKKKNLKVFVVSAHVHLEGDALGSELAVASLLRRMGKTVYCINDDEAPAEYLFMPGIRTIRRGTVFPPYDAAVLVDCSDASRIGKLSRSIRKDKPLINIDHHISNTRFGSMNWVNPKASCASEMVYQLFEALDVRLSRPEAILLYTGILADTGSFRYASTSAETHRVAAHLLEFGVDVYGIYQRLYENFSYETVKALGGIVRGMRRDRTGKVAWVQVPAALGKKYPVLSEQTDEIIRFARAVSGVEVALLFKEIERGREVRVNFRSRGRVDVNALAHGFGGGGHRMASGCTLRGALKGVIAKVVAAAARRCP</sequence>
<protein>
    <submittedName>
        <fullName evidence="3">Uncharacterized protein</fullName>
    </submittedName>
</protein>
<feature type="domain" description="DHHA1" evidence="2">
    <location>
        <begin position="250"/>
        <end position="312"/>
    </location>
</feature>
<evidence type="ECO:0000259" key="1">
    <source>
        <dbReference type="Pfam" id="PF01368"/>
    </source>
</evidence>
<reference evidence="3 4" key="1">
    <citation type="submission" date="2017-01" db="EMBL/GenBank/DDBJ databases">
        <title>First insights into the biology of 'candidatus Vampirococcus archaeovorus'.</title>
        <authorList>
            <person name="Kizina J."/>
            <person name="Jordan S."/>
            <person name="Stueber K."/>
            <person name="Reinhardt R."/>
            <person name="Harder J."/>
        </authorList>
    </citation>
    <scope>NUCLEOTIDE SEQUENCE [LARGE SCALE GENOMIC DNA]</scope>
    <source>
        <strain evidence="3 4">LiM</strain>
    </source>
</reference>
<organism evidence="3 4">
    <name type="scientific">Velamenicoccus archaeovorus</name>
    <dbReference type="NCBI Taxonomy" id="1930593"/>
    <lineage>
        <taxon>Bacteria</taxon>
        <taxon>Pseudomonadati</taxon>
        <taxon>Candidatus Omnitrophota</taxon>
        <taxon>Candidatus Velamenicoccus</taxon>
    </lineage>
</organism>
<dbReference type="GO" id="GO:0003676">
    <property type="term" value="F:nucleic acid binding"/>
    <property type="evidence" value="ECO:0007669"/>
    <property type="project" value="InterPro"/>
</dbReference>
<keyword evidence="4" id="KW-1185">Reference proteome</keyword>
<dbReference type="Gene3D" id="3.10.310.30">
    <property type="match status" value="1"/>
</dbReference>
<dbReference type="Pfam" id="PF01368">
    <property type="entry name" value="DHH"/>
    <property type="match status" value="1"/>
</dbReference>
<evidence type="ECO:0000259" key="2">
    <source>
        <dbReference type="Pfam" id="PF02272"/>
    </source>
</evidence>
<dbReference type="PANTHER" id="PTHR47618:SF1">
    <property type="entry name" value="BIFUNCTIONAL OLIGORIBONUCLEASE AND PAP PHOSPHATASE NRNA"/>
    <property type="match status" value="1"/>
</dbReference>
<dbReference type="Gene3D" id="3.90.1640.10">
    <property type="entry name" value="inorganic pyrophosphatase (n-terminal core)"/>
    <property type="match status" value="1"/>
</dbReference>
<dbReference type="Proteomes" id="UP000287243">
    <property type="component" value="Chromosome"/>
</dbReference>
<dbReference type="InterPro" id="IPR038763">
    <property type="entry name" value="DHH_sf"/>
</dbReference>
<evidence type="ECO:0000313" key="4">
    <source>
        <dbReference type="Proteomes" id="UP000287243"/>
    </source>
</evidence>
<dbReference type="InterPro" id="IPR001667">
    <property type="entry name" value="DDH_dom"/>
</dbReference>
<dbReference type="KEGG" id="vai:BU251_05820"/>